<reference evidence="2 3" key="1">
    <citation type="submission" date="2018-06" db="EMBL/GenBank/DDBJ databases">
        <authorList>
            <consortium name="Pathogen Informatics"/>
            <person name="Doyle S."/>
        </authorList>
    </citation>
    <scope>NUCLEOTIDE SEQUENCE [LARGE SCALE GENOMIC DNA]</scope>
    <source>
        <strain evidence="2 3">NCTC7688</strain>
    </source>
</reference>
<evidence type="ECO:0000256" key="1">
    <source>
        <dbReference type="SAM" id="MobiDB-lite"/>
    </source>
</evidence>
<dbReference type="EMBL" id="UHED01000001">
    <property type="protein sequence ID" value="SUM84711.1"/>
    <property type="molecule type" value="Genomic_DNA"/>
</dbReference>
<sequence>MFDKIFRKKPDASESQNKNENYIYSSNSKLTPDEAQHYWEKMAQKLIVGVINSVDYTAERIFILISFDEKDPTIDIFFQMNGQLRMWNDLDNEAHKKVISNSIVTQAPNMVKQINCIYNSVDMTRLAYSQVQYEFESKAWYLHDITEDSIEAQLEKAPAFLKWFDDVSKSIDTLSLDGKHKITWGPFKPEY</sequence>
<gene>
    <name evidence="2" type="ORF">NCTC7688_02646</name>
</gene>
<organism evidence="2 3">
    <name type="scientific">Staphylococcus saprophyticus</name>
    <dbReference type="NCBI Taxonomy" id="29385"/>
    <lineage>
        <taxon>Bacteria</taxon>
        <taxon>Bacillati</taxon>
        <taxon>Bacillota</taxon>
        <taxon>Bacilli</taxon>
        <taxon>Bacillales</taxon>
        <taxon>Staphylococcaceae</taxon>
        <taxon>Staphylococcus</taxon>
    </lineage>
</organism>
<protein>
    <recommendedName>
        <fullName evidence="4">DUF600 family protein</fullName>
    </recommendedName>
</protein>
<proteinExistence type="predicted"/>
<evidence type="ECO:0000313" key="3">
    <source>
        <dbReference type="Proteomes" id="UP000254707"/>
    </source>
</evidence>
<dbReference type="RefSeq" id="WP_002484271.1">
    <property type="nucleotide sequence ID" value="NZ_CAXOKG010000009.1"/>
</dbReference>
<evidence type="ECO:0000313" key="2">
    <source>
        <dbReference type="EMBL" id="SUM84711.1"/>
    </source>
</evidence>
<feature type="region of interest" description="Disordered" evidence="1">
    <location>
        <begin position="1"/>
        <end position="20"/>
    </location>
</feature>
<evidence type="ECO:0008006" key="4">
    <source>
        <dbReference type="Google" id="ProtNLM"/>
    </source>
</evidence>
<name>A0A380HSV5_STASA</name>
<feature type="compositionally biased region" description="Basic and acidic residues" evidence="1">
    <location>
        <begin position="1"/>
        <end position="12"/>
    </location>
</feature>
<accession>A0A380HSV5</accession>
<dbReference type="AlphaFoldDB" id="A0A380HSV5"/>
<dbReference type="Proteomes" id="UP000254707">
    <property type="component" value="Unassembled WGS sequence"/>
</dbReference>